<name>A0ABQ8PYF2_9AGAR</name>
<comment type="caution">
    <text evidence="2">The sequence shown here is derived from an EMBL/GenBank/DDBJ whole genome shotgun (WGS) entry which is preliminary data.</text>
</comment>
<evidence type="ECO:0000313" key="3">
    <source>
        <dbReference type="Proteomes" id="UP001163828"/>
    </source>
</evidence>
<gene>
    <name evidence="2" type="ORF">F5050DRAFT_1868206</name>
</gene>
<evidence type="ECO:0000256" key="1">
    <source>
        <dbReference type="SAM" id="MobiDB-lite"/>
    </source>
</evidence>
<accession>A0ABQ8PYF2</accession>
<feature type="region of interest" description="Disordered" evidence="1">
    <location>
        <begin position="88"/>
        <end position="115"/>
    </location>
</feature>
<proteinExistence type="predicted"/>
<sequence length="540" mass="61296">MGRRRRVDSDGLLPCQCQDCSKQNPEGMQITQQVFDEHRRRERLRKTLLNKSDGLRTDLETEPTKTDMAAGRYMDSHIRDKSGALERIASGSSPANTNNTQVISSSSSSAAEPATVEDDDYLRHIIYETRMRLETLYDDEIRLKFISPPSPEQQAFVFPDHQSLLRVNSGEFALKTTSACNRRLLDAEARFCGLLKTIQSKPPEERLLGDVDVEGELFEALNKVHRIKERQWRLQHISGDTIVENSFRFNQIRLSDVSPTLLAALIIYIKFQTPARKMRVILAMFRCVIESSMKKQRIQSVTPSSIPKDIHIIVDFYNLNPTLHTYIACPKCYGLSPLTDATRTCAETAFDTNVHLPVCNERLDPDSSPCGTPLWQSRRIGVRSIVTPIRTQVFQDLKVWIGRLLAIPSFEEIISEHQQRSAPADGGPEKDFVDSAAFREFKGPDGQPFAIPQKGPGGSLDLRLVMSLGFDGFNPFSQRETHAIVQSTALYMVVLSLPEHLRYRQEYMFLVTIIPGKPGRHVYFTHALHVIHLAERFLRC</sequence>
<protein>
    <submittedName>
        <fullName evidence="2">Uncharacterized protein</fullName>
    </submittedName>
</protein>
<dbReference type="Proteomes" id="UP001163828">
    <property type="component" value="Unassembled WGS sequence"/>
</dbReference>
<organism evidence="2 3">
    <name type="scientific">Lentinula boryana</name>
    <dbReference type="NCBI Taxonomy" id="40481"/>
    <lineage>
        <taxon>Eukaryota</taxon>
        <taxon>Fungi</taxon>
        <taxon>Dikarya</taxon>
        <taxon>Basidiomycota</taxon>
        <taxon>Agaricomycotina</taxon>
        <taxon>Agaricomycetes</taxon>
        <taxon>Agaricomycetidae</taxon>
        <taxon>Agaricales</taxon>
        <taxon>Marasmiineae</taxon>
        <taxon>Omphalotaceae</taxon>
        <taxon>Lentinula</taxon>
    </lineage>
</organism>
<dbReference type="EMBL" id="MU791030">
    <property type="protein sequence ID" value="KAJ3991461.1"/>
    <property type="molecule type" value="Genomic_DNA"/>
</dbReference>
<keyword evidence="3" id="KW-1185">Reference proteome</keyword>
<reference evidence="2" key="1">
    <citation type="submission" date="2022-08" db="EMBL/GenBank/DDBJ databases">
        <authorList>
            <consortium name="DOE Joint Genome Institute"/>
            <person name="Min B."/>
            <person name="Riley R."/>
            <person name="Sierra-Patev S."/>
            <person name="Naranjo-Ortiz M."/>
            <person name="Looney B."/>
            <person name="Konkel Z."/>
            <person name="Slot J.C."/>
            <person name="Sakamoto Y."/>
            <person name="Steenwyk J.L."/>
            <person name="Rokas A."/>
            <person name="Carro J."/>
            <person name="Camarero S."/>
            <person name="Ferreira P."/>
            <person name="Molpeceres G."/>
            <person name="Ruiz-Duenas F.J."/>
            <person name="Serrano A."/>
            <person name="Henrissat B."/>
            <person name="Drula E."/>
            <person name="Hughes K.W."/>
            <person name="Mata J.L."/>
            <person name="Ishikawa N.K."/>
            <person name="Vargas-Isla R."/>
            <person name="Ushijima S."/>
            <person name="Smith C.A."/>
            <person name="Ahrendt S."/>
            <person name="Andreopoulos W."/>
            <person name="He G."/>
            <person name="Labutti K."/>
            <person name="Lipzen A."/>
            <person name="Ng V."/>
            <person name="Sandor L."/>
            <person name="Barry K."/>
            <person name="Martinez A.T."/>
            <person name="Xiao Y."/>
            <person name="Gibbons J.G."/>
            <person name="Terashima K."/>
            <person name="Hibbett D.S."/>
            <person name="Grigoriev I.V."/>
        </authorList>
    </citation>
    <scope>NUCLEOTIDE SEQUENCE</scope>
    <source>
        <strain evidence="2">TFB10827</strain>
    </source>
</reference>
<feature type="compositionally biased region" description="Polar residues" evidence="1">
    <location>
        <begin position="90"/>
        <end position="103"/>
    </location>
</feature>
<evidence type="ECO:0000313" key="2">
    <source>
        <dbReference type="EMBL" id="KAJ3991461.1"/>
    </source>
</evidence>